<reference evidence="1 2" key="1">
    <citation type="submission" date="2007-11" db="EMBL/GenBank/DDBJ databases">
        <title>Draft genome sequence of Bacteroides stercoris(ATCC 43183).</title>
        <authorList>
            <person name="Sudarsanam P."/>
            <person name="Ley R."/>
            <person name="Guruge J."/>
            <person name="Turnbaugh P.J."/>
            <person name="Mahowald M."/>
            <person name="Liep D."/>
            <person name="Gordon J."/>
        </authorList>
    </citation>
    <scope>NUCLEOTIDE SEQUENCE [LARGE SCALE GENOMIC DNA]</scope>
    <source>
        <strain evidence="1 2">ATCC 43183</strain>
    </source>
</reference>
<dbReference type="Proteomes" id="UP000004713">
    <property type="component" value="Unassembled WGS sequence"/>
</dbReference>
<accession>B0NNJ7</accession>
<gene>
    <name evidence="1" type="ORF">BACSTE_01188</name>
</gene>
<evidence type="ECO:0000313" key="1">
    <source>
        <dbReference type="EMBL" id="EDS15749.1"/>
    </source>
</evidence>
<dbReference type="HOGENOM" id="CLU_3247521_0_0_10"/>
<sequence>MIDMGYDTKVTYILFHSFLKFLECKDSVSWTKIRKGAHKKMR</sequence>
<evidence type="ECO:0000313" key="2">
    <source>
        <dbReference type="Proteomes" id="UP000004713"/>
    </source>
</evidence>
<dbReference type="AlphaFoldDB" id="B0NNJ7"/>
<reference evidence="1 2" key="2">
    <citation type="submission" date="2007-11" db="EMBL/GenBank/DDBJ databases">
        <authorList>
            <person name="Fulton L."/>
            <person name="Clifton S."/>
            <person name="Fulton B."/>
            <person name="Xu J."/>
            <person name="Minx P."/>
            <person name="Pepin K.H."/>
            <person name="Johnson M."/>
            <person name="Thiruvilangam P."/>
            <person name="Bhonagiri V."/>
            <person name="Nash W.E."/>
            <person name="Mardis E.R."/>
            <person name="Wilson R.K."/>
        </authorList>
    </citation>
    <scope>NUCLEOTIDE SEQUENCE [LARGE SCALE GENOMIC DNA]</scope>
    <source>
        <strain evidence="1 2">ATCC 43183</strain>
    </source>
</reference>
<dbReference type="EMBL" id="ABFZ02000018">
    <property type="protein sequence ID" value="EDS15749.1"/>
    <property type="molecule type" value="Genomic_DNA"/>
</dbReference>
<protein>
    <submittedName>
        <fullName evidence="1">Uncharacterized protein</fullName>
    </submittedName>
</protein>
<organism evidence="1 2">
    <name type="scientific">Bacteroides stercoris ATCC 43183</name>
    <dbReference type="NCBI Taxonomy" id="449673"/>
    <lineage>
        <taxon>Bacteria</taxon>
        <taxon>Pseudomonadati</taxon>
        <taxon>Bacteroidota</taxon>
        <taxon>Bacteroidia</taxon>
        <taxon>Bacteroidales</taxon>
        <taxon>Bacteroidaceae</taxon>
        <taxon>Bacteroides</taxon>
    </lineage>
</organism>
<name>B0NNJ7_BACSE</name>
<comment type="caution">
    <text evidence="1">The sequence shown here is derived from an EMBL/GenBank/DDBJ whole genome shotgun (WGS) entry which is preliminary data.</text>
</comment>
<proteinExistence type="predicted"/>